<evidence type="ECO:0000256" key="8">
    <source>
        <dbReference type="ARBA" id="ARBA00023136"/>
    </source>
</evidence>
<comment type="subcellular location">
    <subcellularLocation>
        <location evidence="1">Membrane</location>
        <topology evidence="1">Multi-pass membrane protein</topology>
    </subcellularLocation>
</comment>
<evidence type="ECO:0000259" key="10">
    <source>
        <dbReference type="Pfam" id="PF14360"/>
    </source>
</evidence>
<dbReference type="InterPro" id="IPR045221">
    <property type="entry name" value="Sphingomyelin_synth-like"/>
</dbReference>
<feature type="transmembrane region" description="Helical" evidence="9">
    <location>
        <begin position="12"/>
        <end position="33"/>
    </location>
</feature>
<dbReference type="GO" id="GO:0005789">
    <property type="term" value="C:endoplasmic reticulum membrane"/>
    <property type="evidence" value="ECO:0007669"/>
    <property type="project" value="TreeGrafter"/>
</dbReference>
<protein>
    <submittedName>
        <fullName evidence="11">PAP2 superfamily C-terminal-domain-containing protein</fullName>
    </submittedName>
</protein>
<evidence type="ECO:0000313" key="12">
    <source>
        <dbReference type="Proteomes" id="UP000271241"/>
    </source>
</evidence>
<keyword evidence="5" id="KW-0746">Sphingolipid metabolism</keyword>
<evidence type="ECO:0000256" key="9">
    <source>
        <dbReference type="SAM" id="Phobius"/>
    </source>
</evidence>
<dbReference type="OrthoDB" id="422827at2759"/>
<dbReference type="Pfam" id="PF14360">
    <property type="entry name" value="PAP2_C"/>
    <property type="match status" value="1"/>
</dbReference>
<keyword evidence="7" id="KW-0443">Lipid metabolism</keyword>
<evidence type="ECO:0000256" key="2">
    <source>
        <dbReference type="ARBA" id="ARBA00005441"/>
    </source>
</evidence>
<feature type="transmembrane region" description="Helical" evidence="9">
    <location>
        <begin position="66"/>
        <end position="87"/>
    </location>
</feature>
<dbReference type="Proteomes" id="UP000271241">
    <property type="component" value="Unassembled WGS sequence"/>
</dbReference>
<dbReference type="GO" id="GO:0047493">
    <property type="term" value="F:ceramide cholinephosphotransferase activity"/>
    <property type="evidence" value="ECO:0007669"/>
    <property type="project" value="TreeGrafter"/>
</dbReference>
<sequence>MASFFHARYEFTVATVSITLVSLALTIFLYMMMNVMGNVASKRSPDNRVVPVLPDAGFEHIGQIKALYLTDVFDFVIIIPAVIYILLHRTPLSCAVQSLTTCSIGCILRITTVAITSFPDPRLDCERIEGDPFASVSLHRCGDAMFSGHTMIFVLGALMWTSFSPLNWAGRIATFLTWCCAIAGGIIIIANRAHYTVDVLVAFYVTVGAWYFVQWWWHHWLVVPNRLVSLRFPHGNYYDARGRKIANPASPELPQHMYQTDVTGSEGSLSASVPSFSQHGAMAELPASTGRSGIATMV</sequence>
<evidence type="ECO:0000256" key="1">
    <source>
        <dbReference type="ARBA" id="ARBA00004141"/>
    </source>
</evidence>
<keyword evidence="8 9" id="KW-0472">Membrane</keyword>
<dbReference type="GO" id="GO:0046513">
    <property type="term" value="P:ceramide biosynthetic process"/>
    <property type="evidence" value="ECO:0007669"/>
    <property type="project" value="TreeGrafter"/>
</dbReference>
<feature type="transmembrane region" description="Helical" evidence="9">
    <location>
        <begin position="197"/>
        <end position="217"/>
    </location>
</feature>
<dbReference type="EMBL" id="KZ992449">
    <property type="protein sequence ID" value="RKP10520.1"/>
    <property type="molecule type" value="Genomic_DNA"/>
</dbReference>
<keyword evidence="4 9" id="KW-0812">Transmembrane</keyword>
<keyword evidence="3" id="KW-0808">Transferase</keyword>
<keyword evidence="6 9" id="KW-1133">Transmembrane helix</keyword>
<accession>A0A4P9XYL3</accession>
<organism evidence="11 12">
    <name type="scientific">Thamnocephalis sphaerospora</name>
    <dbReference type="NCBI Taxonomy" id="78915"/>
    <lineage>
        <taxon>Eukaryota</taxon>
        <taxon>Fungi</taxon>
        <taxon>Fungi incertae sedis</taxon>
        <taxon>Zoopagomycota</taxon>
        <taxon>Zoopagomycotina</taxon>
        <taxon>Zoopagomycetes</taxon>
        <taxon>Zoopagales</taxon>
        <taxon>Sigmoideomycetaceae</taxon>
        <taxon>Thamnocephalis</taxon>
    </lineage>
</organism>
<gene>
    <name evidence="11" type="ORF">THASP1DRAFT_27704</name>
</gene>
<dbReference type="GO" id="GO:0033188">
    <property type="term" value="F:sphingomyelin synthase activity"/>
    <property type="evidence" value="ECO:0007669"/>
    <property type="project" value="TreeGrafter"/>
</dbReference>
<evidence type="ECO:0000256" key="3">
    <source>
        <dbReference type="ARBA" id="ARBA00022679"/>
    </source>
</evidence>
<comment type="similarity">
    <text evidence="2">Belongs to the sphingomyelin synthase family.</text>
</comment>
<evidence type="ECO:0000256" key="4">
    <source>
        <dbReference type="ARBA" id="ARBA00022692"/>
    </source>
</evidence>
<evidence type="ECO:0000313" key="11">
    <source>
        <dbReference type="EMBL" id="RKP10520.1"/>
    </source>
</evidence>
<name>A0A4P9XYL3_9FUNG</name>
<keyword evidence="12" id="KW-1185">Reference proteome</keyword>
<dbReference type="PANTHER" id="PTHR21290">
    <property type="entry name" value="SPHINGOMYELIN SYNTHETASE"/>
    <property type="match status" value="1"/>
</dbReference>
<feature type="transmembrane region" description="Helical" evidence="9">
    <location>
        <begin position="144"/>
        <end position="163"/>
    </location>
</feature>
<reference evidence="12" key="1">
    <citation type="journal article" date="2018" name="Nat. Microbiol.">
        <title>Leveraging single-cell genomics to expand the fungal tree of life.</title>
        <authorList>
            <person name="Ahrendt S.R."/>
            <person name="Quandt C.A."/>
            <person name="Ciobanu D."/>
            <person name="Clum A."/>
            <person name="Salamov A."/>
            <person name="Andreopoulos B."/>
            <person name="Cheng J.F."/>
            <person name="Woyke T."/>
            <person name="Pelin A."/>
            <person name="Henrissat B."/>
            <person name="Reynolds N.K."/>
            <person name="Benny G.L."/>
            <person name="Smith M.E."/>
            <person name="James T.Y."/>
            <person name="Grigoriev I.V."/>
        </authorList>
    </citation>
    <scope>NUCLEOTIDE SEQUENCE [LARGE SCALE GENOMIC DNA]</scope>
    <source>
        <strain evidence="12">RSA 1356</strain>
    </source>
</reference>
<dbReference type="AlphaFoldDB" id="A0A4P9XYL3"/>
<dbReference type="PANTHER" id="PTHR21290:SF25">
    <property type="entry name" value="SPHINGOMYELIN SYNTHASE-RELATED PROTEIN 1"/>
    <property type="match status" value="1"/>
</dbReference>
<evidence type="ECO:0000256" key="6">
    <source>
        <dbReference type="ARBA" id="ARBA00022989"/>
    </source>
</evidence>
<proteinExistence type="inferred from homology"/>
<dbReference type="GO" id="GO:0000139">
    <property type="term" value="C:Golgi membrane"/>
    <property type="evidence" value="ECO:0007669"/>
    <property type="project" value="TreeGrafter"/>
</dbReference>
<feature type="transmembrane region" description="Helical" evidence="9">
    <location>
        <begin position="169"/>
        <end position="190"/>
    </location>
</feature>
<evidence type="ECO:0000256" key="5">
    <source>
        <dbReference type="ARBA" id="ARBA00022919"/>
    </source>
</evidence>
<dbReference type="GO" id="GO:0005886">
    <property type="term" value="C:plasma membrane"/>
    <property type="evidence" value="ECO:0007669"/>
    <property type="project" value="TreeGrafter"/>
</dbReference>
<dbReference type="InterPro" id="IPR025749">
    <property type="entry name" value="Sphingomyelin_synth-like_dom"/>
</dbReference>
<evidence type="ECO:0000256" key="7">
    <source>
        <dbReference type="ARBA" id="ARBA00023098"/>
    </source>
</evidence>
<feature type="domain" description="Sphingomyelin synthase-like" evidence="10">
    <location>
        <begin position="141"/>
        <end position="212"/>
    </location>
</feature>
<dbReference type="STRING" id="78915.A0A4P9XYL3"/>